<dbReference type="AlphaFoldDB" id="A0AAI9XHI0"/>
<evidence type="ECO:0000313" key="3">
    <source>
        <dbReference type="Proteomes" id="UP001239213"/>
    </source>
</evidence>
<organism evidence="2 3">
    <name type="scientific">Colletotrichum cuscutae</name>
    <dbReference type="NCBI Taxonomy" id="1209917"/>
    <lineage>
        <taxon>Eukaryota</taxon>
        <taxon>Fungi</taxon>
        <taxon>Dikarya</taxon>
        <taxon>Ascomycota</taxon>
        <taxon>Pezizomycotina</taxon>
        <taxon>Sordariomycetes</taxon>
        <taxon>Hypocreomycetidae</taxon>
        <taxon>Glomerellales</taxon>
        <taxon>Glomerellaceae</taxon>
        <taxon>Colletotrichum</taxon>
        <taxon>Colletotrichum acutatum species complex</taxon>
    </lineage>
</organism>
<comment type="caution">
    <text evidence="2">The sequence shown here is derived from an EMBL/GenBank/DDBJ whole genome shotgun (WGS) entry which is preliminary data.</text>
</comment>
<protein>
    <submittedName>
        <fullName evidence="2">Uncharacterized protein</fullName>
    </submittedName>
</protein>
<dbReference type="Proteomes" id="UP001239213">
    <property type="component" value="Unassembled WGS sequence"/>
</dbReference>
<name>A0AAI9XHI0_9PEZI</name>
<evidence type="ECO:0000256" key="1">
    <source>
        <dbReference type="SAM" id="MobiDB-lite"/>
    </source>
</evidence>
<feature type="region of interest" description="Disordered" evidence="1">
    <location>
        <begin position="90"/>
        <end position="114"/>
    </location>
</feature>
<accession>A0AAI9XHI0</accession>
<gene>
    <name evidence="2" type="ORF">CCUS01_11653</name>
</gene>
<sequence>MTAELPSPVLAPVTMTVSSDFESSECIIWIDWICLSLAGTAGLVVGALRTDGRRREEDLASKDYLRIKPSFAFRIWAFAFSSRRMYHKQTSKQTRTCTHRARPQQSSAASVKGWRADLAPSSTPNPEYFVPARISGTTPGTTPPRGTTFPPKSKTPAERSILKRAQPCGNQPDWAARVDPSQPTRSPVNHLILHLTPRCPTVTVHTPLPSPPLPFPLKVRTGSRVPSPKSQVPSPKSQVSLLLRIPSPTYYAPITYPPSDPNSTYRGPALVPGLSVRSPPVLASPSQLLLRTLWHITTQSPAALRYSLPLQRPQNVAKPSSLPVTTFIRLRRRYLTLYSSLSLSYTHPHKLSLRKPIRDSE</sequence>
<proteinExistence type="predicted"/>
<evidence type="ECO:0000313" key="2">
    <source>
        <dbReference type="EMBL" id="KAK1448432.1"/>
    </source>
</evidence>
<feature type="region of interest" description="Disordered" evidence="1">
    <location>
        <begin position="134"/>
        <end position="158"/>
    </location>
</feature>
<dbReference type="EMBL" id="MPDP01000308">
    <property type="protein sequence ID" value="KAK1448432.1"/>
    <property type="molecule type" value="Genomic_DNA"/>
</dbReference>
<keyword evidence="3" id="KW-1185">Reference proteome</keyword>
<reference evidence="2" key="1">
    <citation type="submission" date="2016-11" db="EMBL/GenBank/DDBJ databases">
        <title>The genome sequence of Colletotrichum cuscutae.</title>
        <authorList>
            <person name="Baroncelli R."/>
        </authorList>
    </citation>
    <scope>NUCLEOTIDE SEQUENCE</scope>
    <source>
        <strain evidence="2">IMI 304802</strain>
    </source>
</reference>
<feature type="compositionally biased region" description="Low complexity" evidence="1">
    <location>
        <begin position="136"/>
        <end position="151"/>
    </location>
</feature>